<sequence length="303" mass="35358">MTNIMSKKVDDLNMCKFDLLSDILGGPYSLIMVNQLSIKRFIHFFYGLSKASEGKKVHRIYKFALEGYKGIWEVELMKIEIERLSILVNVVLGHFKGSDEFCDDIFPVLEELRFNISKGKVQQSSRQILRDTLFSLQEFIDGSKTYKKKKINSIIQDDLNILKDSLSLEVKVLNREDFMNLHKFPKLKENITKQNSIYNDHIIQKQKSNEVDDLLTSAEKESQDELDKRHEDVELTKNLENINNRQFGNGYENKDKFKAPSKQQNTKSHQVSPVINKQNPYQYSLRDDKLRDVYGNGARFSNF</sequence>
<comment type="caution">
    <text evidence="2">The sequence shown here is derived from an EMBL/GenBank/DDBJ whole genome shotgun (WGS) entry which is preliminary data.</text>
</comment>
<reference evidence="2 3" key="1">
    <citation type="journal article" date="2012" name="Eukaryot. Cell">
        <title>Draft genome sequence of Wickerhamomyces ciferrii NRRL Y-1031 F-60-10.</title>
        <authorList>
            <person name="Schneider J."/>
            <person name="Andrea H."/>
            <person name="Blom J."/>
            <person name="Jaenicke S."/>
            <person name="Ruckert C."/>
            <person name="Schorsch C."/>
            <person name="Szczepanowski R."/>
            <person name="Farwick M."/>
            <person name="Goesmann A."/>
            <person name="Puhler A."/>
            <person name="Schaffer S."/>
            <person name="Tauch A."/>
            <person name="Kohler T."/>
            <person name="Brinkrolf K."/>
        </authorList>
    </citation>
    <scope>NUCLEOTIDE SEQUENCE [LARGE SCALE GENOMIC DNA]</scope>
    <source>
        <strain evidence="3">ATCC 14091 / BCRC 22168 / CBS 111 / JCM 3599 / NBRC 0793 / NRRL Y-1031 F-60-10</strain>
    </source>
</reference>
<name>K0KJQ8_WICCF</name>
<keyword evidence="3" id="KW-1185">Reference proteome</keyword>
<evidence type="ECO:0000313" key="3">
    <source>
        <dbReference type="Proteomes" id="UP000009328"/>
    </source>
</evidence>
<dbReference type="EMBL" id="CAIF01000017">
    <property type="protein sequence ID" value="CCH41328.1"/>
    <property type="molecule type" value="Genomic_DNA"/>
</dbReference>
<dbReference type="InParanoid" id="K0KJQ8"/>
<accession>K0KJQ8</accession>
<dbReference type="Proteomes" id="UP000009328">
    <property type="component" value="Unassembled WGS sequence"/>
</dbReference>
<feature type="region of interest" description="Disordered" evidence="1">
    <location>
        <begin position="244"/>
        <end position="277"/>
    </location>
</feature>
<protein>
    <submittedName>
        <fullName evidence="2">Uncharacterized protein</fullName>
    </submittedName>
</protein>
<gene>
    <name evidence="2" type="ORF">BN7_867</name>
</gene>
<dbReference type="AlphaFoldDB" id="K0KJQ8"/>
<dbReference type="HOGENOM" id="CLU_918900_0_0_1"/>
<feature type="compositionally biased region" description="Polar residues" evidence="1">
    <location>
        <begin position="261"/>
        <end position="277"/>
    </location>
</feature>
<evidence type="ECO:0000256" key="1">
    <source>
        <dbReference type="SAM" id="MobiDB-lite"/>
    </source>
</evidence>
<proteinExistence type="predicted"/>
<evidence type="ECO:0000313" key="2">
    <source>
        <dbReference type="EMBL" id="CCH41328.1"/>
    </source>
</evidence>
<organism evidence="2 3">
    <name type="scientific">Wickerhamomyces ciferrii (strain ATCC 14091 / BCRC 22168 / CBS 111 / JCM 3599 / NBRC 0793 / NRRL Y-1031 F-60-10)</name>
    <name type="common">Yeast</name>
    <name type="synonym">Pichia ciferrii</name>
    <dbReference type="NCBI Taxonomy" id="1206466"/>
    <lineage>
        <taxon>Eukaryota</taxon>
        <taxon>Fungi</taxon>
        <taxon>Dikarya</taxon>
        <taxon>Ascomycota</taxon>
        <taxon>Saccharomycotina</taxon>
        <taxon>Saccharomycetes</taxon>
        <taxon>Phaffomycetales</taxon>
        <taxon>Wickerhamomycetaceae</taxon>
        <taxon>Wickerhamomyces</taxon>
    </lineage>
</organism>